<dbReference type="Proteomes" id="UP001596297">
    <property type="component" value="Unassembled WGS sequence"/>
</dbReference>
<comment type="caution">
    <text evidence="2">The sequence shown here is derived from an EMBL/GenBank/DDBJ whole genome shotgun (WGS) entry which is preliminary data.</text>
</comment>
<feature type="transmembrane region" description="Helical" evidence="1">
    <location>
        <begin position="108"/>
        <end position="134"/>
    </location>
</feature>
<proteinExistence type="predicted"/>
<evidence type="ECO:0000256" key="1">
    <source>
        <dbReference type="SAM" id="Phobius"/>
    </source>
</evidence>
<reference evidence="4" key="2">
    <citation type="journal article" date="2019" name="Int. J. Syst. Evol. Microbiol.">
        <title>The Global Catalogue of Microorganisms (GCM) 10K type strain sequencing project: providing services to taxonomists for standard genome sequencing and annotation.</title>
        <authorList>
            <consortium name="The Broad Institute Genomics Platform"/>
            <consortium name="The Broad Institute Genome Sequencing Center for Infectious Disease"/>
            <person name="Wu L."/>
            <person name="Ma J."/>
        </authorList>
    </citation>
    <scope>NUCLEOTIDE SEQUENCE [LARGE SCALE GENOMIC DNA]</scope>
    <source>
        <strain evidence="4">CGMCC 1.15772</strain>
    </source>
</reference>
<organism evidence="2 4">
    <name type="scientific">Deinococcus lacus</name>
    <dbReference type="NCBI Taxonomy" id="392561"/>
    <lineage>
        <taxon>Bacteria</taxon>
        <taxon>Thermotogati</taxon>
        <taxon>Deinococcota</taxon>
        <taxon>Deinococci</taxon>
        <taxon>Deinococcales</taxon>
        <taxon>Deinococcaceae</taxon>
        <taxon>Deinococcus</taxon>
    </lineage>
</organism>
<evidence type="ECO:0000313" key="4">
    <source>
        <dbReference type="Proteomes" id="UP001596297"/>
    </source>
</evidence>
<dbReference type="RefSeq" id="WP_380083743.1">
    <property type="nucleotide sequence ID" value="NZ_JBHSWD010000002.1"/>
</dbReference>
<sequence length="210" mass="22319">MVQPVQRLHNAWVFAAVGALPLAMAGMLPLWTLLILCAVFAATVPRPQFRMTLSLLVLSVSLLLSLWSAAQQGDTAYLIASFSIFVGQGAMLYLLAQAAERATDLEGGTWLWVLPAVLLAPHPAALVGLGAAALLSAPTDFRLLGEGWQGERRALPLLVTAGLLTLWVAGALPRSSPWQAWVQQMGQSTVIVDQSVSKPSVSYRGSSPPP</sequence>
<keyword evidence="4" id="KW-1185">Reference proteome</keyword>
<keyword evidence="1" id="KW-0812">Transmembrane</keyword>
<evidence type="ECO:0000313" key="3">
    <source>
        <dbReference type="EMBL" id="MFC6592903.1"/>
    </source>
</evidence>
<feature type="transmembrane region" description="Helical" evidence="1">
    <location>
        <begin position="53"/>
        <end position="70"/>
    </location>
</feature>
<protein>
    <submittedName>
        <fullName evidence="2">Uncharacterized protein</fullName>
    </submittedName>
</protein>
<reference evidence="2" key="1">
    <citation type="journal article" date="2014" name="Int. J. Syst. Evol. Microbiol.">
        <title>Complete genome of a new Firmicutes species belonging to the dominant human colonic microbiota ('Ruminococcus bicirculans') reveals two chromosomes and a selective capacity to utilize plant glucans.</title>
        <authorList>
            <consortium name="NISC Comparative Sequencing Program"/>
            <person name="Wegmann U."/>
            <person name="Louis P."/>
            <person name="Goesmann A."/>
            <person name="Henrissat B."/>
            <person name="Duncan S.H."/>
            <person name="Flint H.J."/>
        </authorList>
    </citation>
    <scope>NUCLEOTIDE SEQUENCE</scope>
    <source>
        <strain evidence="2">NBRC 112440</strain>
    </source>
</reference>
<keyword evidence="1" id="KW-1133">Transmembrane helix</keyword>
<feature type="transmembrane region" description="Helical" evidence="1">
    <location>
        <begin position="76"/>
        <end position="96"/>
    </location>
</feature>
<gene>
    <name evidence="2" type="ORF">ACFP81_11900</name>
    <name evidence="3" type="ORF">ACFP81_13445</name>
</gene>
<feature type="transmembrane region" description="Helical" evidence="1">
    <location>
        <begin position="12"/>
        <end position="41"/>
    </location>
</feature>
<feature type="transmembrane region" description="Helical" evidence="1">
    <location>
        <begin position="154"/>
        <end position="172"/>
    </location>
</feature>
<accession>A0ABW1YID0</accession>
<reference evidence="2" key="3">
    <citation type="submission" date="2024-09" db="EMBL/GenBank/DDBJ databases">
        <authorList>
            <person name="Sun Q."/>
            <person name="Mori K."/>
        </authorList>
    </citation>
    <scope>NUCLEOTIDE SEQUENCE</scope>
    <source>
        <strain evidence="2">NBRC 112440</strain>
    </source>
</reference>
<name>A0ABW1YID0_9DEIO</name>
<keyword evidence="1" id="KW-0472">Membrane</keyword>
<dbReference type="EMBL" id="JBHSWD010000002">
    <property type="protein sequence ID" value="MFC6592624.1"/>
    <property type="molecule type" value="Genomic_DNA"/>
</dbReference>
<evidence type="ECO:0000313" key="2">
    <source>
        <dbReference type="EMBL" id="MFC6592624.1"/>
    </source>
</evidence>
<dbReference type="EMBL" id="JBHSWD010000002">
    <property type="protein sequence ID" value="MFC6592903.1"/>
    <property type="molecule type" value="Genomic_DNA"/>
</dbReference>